<evidence type="ECO:0000313" key="9">
    <source>
        <dbReference type="Proteomes" id="UP000002698"/>
    </source>
</evidence>
<proteinExistence type="inferred from homology"/>
<dbReference type="InterPro" id="IPR004089">
    <property type="entry name" value="MCPsignal_dom"/>
</dbReference>
<dbReference type="GO" id="GO:0006935">
    <property type="term" value="P:chemotaxis"/>
    <property type="evidence" value="ECO:0007669"/>
    <property type="project" value="InterPro"/>
</dbReference>
<feature type="transmembrane region" description="Helical" evidence="6">
    <location>
        <begin position="32"/>
        <end position="50"/>
    </location>
</feature>
<evidence type="ECO:0000256" key="2">
    <source>
        <dbReference type="ARBA" id="ARBA00029447"/>
    </source>
</evidence>
<reference evidence="8 9" key="1">
    <citation type="journal article" date="2005" name="Genome Res.">
        <title>Living with two extremes: conclusions from the genome sequence of Natronomonas pharaonis.</title>
        <authorList>
            <person name="Falb M."/>
            <person name="Pfeiffer F."/>
            <person name="Palm P."/>
            <person name="Rodewald K."/>
            <person name="Hickmann V."/>
            <person name="Tittor J."/>
            <person name="Oesterhelt D."/>
        </authorList>
    </citation>
    <scope>NUCLEOTIDE SEQUENCE [LARGE SCALE GENOMIC DNA]</scope>
    <source>
        <strain evidence="9">ATCC 35678 / DSM 2160 / CIP 103997 / JCM 8858 / NBRC 14720 / NCIMB 2260 / Gabara</strain>
    </source>
</reference>
<evidence type="ECO:0000256" key="4">
    <source>
        <dbReference type="SAM" id="Coils"/>
    </source>
</evidence>
<protein>
    <submittedName>
        <fullName evidence="8">Transducer protein Htr8</fullName>
    </submittedName>
</protein>
<dbReference type="PANTHER" id="PTHR32089:SF112">
    <property type="entry name" value="LYSOZYME-LIKE PROTEIN-RELATED"/>
    <property type="match status" value="1"/>
</dbReference>
<dbReference type="SMART" id="SM00283">
    <property type="entry name" value="MA"/>
    <property type="match status" value="1"/>
</dbReference>
<dbReference type="KEGG" id="nph:NP_3638A"/>
<gene>
    <name evidence="8" type="primary">htr8</name>
    <name evidence="8" type="ordered locus">NP_3638A</name>
</gene>
<dbReference type="InterPro" id="IPR004090">
    <property type="entry name" value="Chemotax_Me-accpt_rcpt"/>
</dbReference>
<feature type="transmembrane region" description="Helical" evidence="6">
    <location>
        <begin position="135"/>
        <end position="152"/>
    </location>
</feature>
<sequence>MTDTESALERFRSGIPDGTRIDDGQFRLRHRFIVGSLVLQAPLLFVLSRASGTGGITGVPYPEIPLAHGLAGSGIILVLAGLSLLPMLSQRMQSITASFGFMTCAAVLAYFWGGFVEAHFLYFVGIGVVAMYEDWLPLGLGVAYVAVQHSLFGHTYGEMVYNHEPAMSNPMVWGLIHAGFVLLLVGAVLFQWRSIETTRDSLDDRVDDVETLEQQRAEIETARSEAEAQRGQLNELNETLQAEAGAVAAALTAVANRDLTATPPEDSDIEAVQDISGAYREMTGDLSSVLSDLRSFADTVDQTTGAIRERAADLESKQREQADDVRELAAELETQTEQLESARTEMDDLSAVIEEIAASTQEVSGETGDVAELAAEGSNEAAAAAEAVNEVTEQVATVAELTETLNQRMSDVEETTALIDDIAEQTNILALNANIEAARADGASNDGFGVVADEVKELAAETQKHSTTIQGTVAETLGDVADVHEDVERLDTVAASGADSVEAVAALFEQVDSAAEGLQTSADEVARATDDGAASTEEVTSVIDGVADKARELADIGTAAADASESTADAVAEIRAELADLGEETATLQAELDRFTLQNNGEAGPTGDTDSGPTAADD</sequence>
<dbReference type="Gene3D" id="1.10.287.950">
    <property type="entry name" value="Methyl-accepting chemotaxis protein"/>
    <property type="match status" value="1"/>
</dbReference>
<keyword evidence="9" id="KW-1185">Reference proteome</keyword>
<comment type="similarity">
    <text evidence="2">Belongs to the methyl-accepting chemotaxis (MCP) protein family.</text>
</comment>
<evidence type="ECO:0000313" key="8">
    <source>
        <dbReference type="EMBL" id="CAI49910.1"/>
    </source>
</evidence>
<name>A0A1U7EXM0_NATPD</name>
<dbReference type="GO" id="GO:0007165">
    <property type="term" value="P:signal transduction"/>
    <property type="evidence" value="ECO:0007669"/>
    <property type="project" value="UniProtKB-KW"/>
</dbReference>
<evidence type="ECO:0000259" key="7">
    <source>
        <dbReference type="PROSITE" id="PS50111"/>
    </source>
</evidence>
<feature type="transmembrane region" description="Helical" evidence="6">
    <location>
        <begin position="70"/>
        <end position="88"/>
    </location>
</feature>
<dbReference type="OrthoDB" id="8523at2157"/>
<feature type="region of interest" description="Disordered" evidence="5">
    <location>
        <begin position="595"/>
        <end position="618"/>
    </location>
</feature>
<dbReference type="Pfam" id="PF00015">
    <property type="entry name" value="MCPsignal"/>
    <property type="match status" value="1"/>
</dbReference>
<keyword evidence="4" id="KW-0175">Coiled coil</keyword>
<evidence type="ECO:0000256" key="3">
    <source>
        <dbReference type="PROSITE-ProRule" id="PRU00284"/>
    </source>
</evidence>
<feature type="domain" description="Methyl-accepting transducer" evidence="7">
    <location>
        <begin position="310"/>
        <end position="547"/>
    </location>
</feature>
<dbReference type="RefSeq" id="WP_011323529.1">
    <property type="nucleotide sequence ID" value="NC_007426.1"/>
</dbReference>
<dbReference type="AlphaFoldDB" id="A0A1U7EXM0"/>
<accession>A0A1U7EXM0</accession>
<dbReference type="GO" id="GO:0004888">
    <property type="term" value="F:transmembrane signaling receptor activity"/>
    <property type="evidence" value="ECO:0007669"/>
    <property type="project" value="InterPro"/>
</dbReference>
<evidence type="ECO:0000256" key="1">
    <source>
        <dbReference type="ARBA" id="ARBA00023224"/>
    </source>
</evidence>
<dbReference type="eggNOG" id="arCOG02320">
    <property type="taxonomic scope" value="Archaea"/>
</dbReference>
<keyword evidence="6" id="KW-0812">Transmembrane</keyword>
<dbReference type="Proteomes" id="UP000002698">
    <property type="component" value="Chromosome"/>
</dbReference>
<dbReference type="PANTHER" id="PTHR32089">
    <property type="entry name" value="METHYL-ACCEPTING CHEMOTAXIS PROTEIN MCPB"/>
    <property type="match status" value="1"/>
</dbReference>
<feature type="transmembrane region" description="Helical" evidence="6">
    <location>
        <begin position="172"/>
        <end position="192"/>
    </location>
</feature>
<keyword evidence="6" id="KW-1133">Transmembrane helix</keyword>
<organism evidence="8 9">
    <name type="scientific">Natronomonas pharaonis (strain ATCC 35678 / DSM 2160 / CIP 103997 / JCM 8858 / NBRC 14720 / NCIMB 2260 / Gabara)</name>
    <name type="common">Halobacterium pharaonis</name>
    <dbReference type="NCBI Taxonomy" id="348780"/>
    <lineage>
        <taxon>Archaea</taxon>
        <taxon>Methanobacteriati</taxon>
        <taxon>Methanobacteriota</taxon>
        <taxon>Stenosarchaea group</taxon>
        <taxon>Halobacteria</taxon>
        <taxon>Halobacteriales</taxon>
        <taxon>Natronomonadaceae</taxon>
        <taxon>Natronomonas</taxon>
    </lineage>
</organism>
<evidence type="ECO:0000256" key="6">
    <source>
        <dbReference type="SAM" id="Phobius"/>
    </source>
</evidence>
<keyword evidence="6" id="KW-0472">Membrane</keyword>
<evidence type="ECO:0000256" key="5">
    <source>
        <dbReference type="SAM" id="MobiDB-lite"/>
    </source>
</evidence>
<dbReference type="PROSITE" id="PS50111">
    <property type="entry name" value="CHEMOTAXIS_TRANSDUC_2"/>
    <property type="match status" value="1"/>
</dbReference>
<dbReference type="PRINTS" id="PR00260">
    <property type="entry name" value="CHEMTRNSDUCR"/>
</dbReference>
<dbReference type="GO" id="GO:0016020">
    <property type="term" value="C:membrane"/>
    <property type="evidence" value="ECO:0007669"/>
    <property type="project" value="InterPro"/>
</dbReference>
<feature type="coiled-coil region" evidence="4">
    <location>
        <begin position="202"/>
        <end position="243"/>
    </location>
</feature>
<keyword evidence="1 3" id="KW-0807">Transducer</keyword>
<dbReference type="STRING" id="348780.NP_3638A"/>
<dbReference type="EnsemblBacteria" id="CAI49910">
    <property type="protein sequence ID" value="CAI49910"/>
    <property type="gene ID" value="NP_3638A"/>
</dbReference>
<dbReference type="GeneID" id="3702850"/>
<dbReference type="HOGENOM" id="CLU_000445_107_18_2"/>
<dbReference type="SUPFAM" id="SSF58104">
    <property type="entry name" value="Methyl-accepting chemotaxis protein (MCP) signaling domain"/>
    <property type="match status" value="1"/>
</dbReference>
<dbReference type="EMBL" id="CR936257">
    <property type="protein sequence ID" value="CAI49910.1"/>
    <property type="molecule type" value="Genomic_DNA"/>
</dbReference>
<feature type="coiled-coil region" evidence="4">
    <location>
        <begin position="311"/>
        <end position="359"/>
    </location>
</feature>